<dbReference type="InterPro" id="IPR006439">
    <property type="entry name" value="HAD-SF_hydro_IA"/>
</dbReference>
<dbReference type="InterPro" id="IPR036412">
    <property type="entry name" value="HAD-like_sf"/>
</dbReference>
<dbReference type="InterPro" id="IPR050155">
    <property type="entry name" value="HAD-like_hydrolase_sf"/>
</dbReference>
<dbReference type="CDD" id="cd01427">
    <property type="entry name" value="HAD_like"/>
    <property type="match status" value="1"/>
</dbReference>
<reference evidence="5" key="1">
    <citation type="journal article" date="2014" name="Int. J. Syst. Evol. Microbiol.">
        <title>Complete genome sequence of Corynebacterium casei LMG S-19264T (=DSM 44701T), isolated from a smear-ripened cheese.</title>
        <authorList>
            <consortium name="US DOE Joint Genome Institute (JGI-PGF)"/>
            <person name="Walter F."/>
            <person name="Albersmeier A."/>
            <person name="Kalinowski J."/>
            <person name="Ruckert C."/>
        </authorList>
    </citation>
    <scope>NUCLEOTIDE SEQUENCE</scope>
    <source>
        <strain evidence="5">KCTC 42651</strain>
    </source>
</reference>
<dbReference type="PANTHER" id="PTHR43434:SF1">
    <property type="entry name" value="PHOSPHOGLYCOLATE PHOSPHATASE"/>
    <property type="match status" value="1"/>
</dbReference>
<evidence type="ECO:0000256" key="1">
    <source>
        <dbReference type="ARBA" id="ARBA00000830"/>
    </source>
</evidence>
<dbReference type="SFLD" id="SFLDG01129">
    <property type="entry name" value="C1.5:_HAD__Beta-PGM__Phosphata"/>
    <property type="match status" value="1"/>
</dbReference>
<dbReference type="Proteomes" id="UP000630353">
    <property type="component" value="Unassembled WGS sequence"/>
</dbReference>
<reference evidence="5" key="2">
    <citation type="submission" date="2020-09" db="EMBL/GenBank/DDBJ databases">
        <authorList>
            <person name="Sun Q."/>
            <person name="Kim S."/>
        </authorList>
    </citation>
    <scope>NUCLEOTIDE SEQUENCE</scope>
    <source>
        <strain evidence="5">KCTC 42651</strain>
    </source>
</reference>
<proteinExistence type="inferred from homology"/>
<dbReference type="PRINTS" id="PR00413">
    <property type="entry name" value="HADHALOGNASE"/>
</dbReference>
<dbReference type="Gene3D" id="3.40.50.1000">
    <property type="entry name" value="HAD superfamily/HAD-like"/>
    <property type="match status" value="1"/>
</dbReference>
<gene>
    <name evidence="5" type="ORF">GCM10017083_25370</name>
</gene>
<dbReference type="InterPro" id="IPR023198">
    <property type="entry name" value="PGP-like_dom2"/>
</dbReference>
<name>A0A919CPN9_9PROT</name>
<evidence type="ECO:0000256" key="4">
    <source>
        <dbReference type="ARBA" id="ARBA00013078"/>
    </source>
</evidence>
<dbReference type="InterPro" id="IPR023214">
    <property type="entry name" value="HAD_sf"/>
</dbReference>
<evidence type="ECO:0000256" key="2">
    <source>
        <dbReference type="ARBA" id="ARBA00004818"/>
    </source>
</evidence>
<dbReference type="RefSeq" id="WP_189990066.1">
    <property type="nucleotide sequence ID" value="NZ_BMZS01000005.1"/>
</dbReference>
<comment type="caution">
    <text evidence="5">The sequence shown here is derived from an EMBL/GenBank/DDBJ whole genome shotgun (WGS) entry which is preliminary data.</text>
</comment>
<dbReference type="SFLD" id="SFLDS00003">
    <property type="entry name" value="Haloacid_Dehalogenase"/>
    <property type="match status" value="1"/>
</dbReference>
<evidence type="ECO:0000256" key="3">
    <source>
        <dbReference type="ARBA" id="ARBA00006171"/>
    </source>
</evidence>
<dbReference type="SUPFAM" id="SSF56784">
    <property type="entry name" value="HAD-like"/>
    <property type="match status" value="1"/>
</dbReference>
<evidence type="ECO:0000313" key="5">
    <source>
        <dbReference type="EMBL" id="GHD51209.1"/>
    </source>
</evidence>
<accession>A0A919CPN9</accession>
<comment type="catalytic activity">
    <reaction evidence="1">
        <text>2-phosphoglycolate + H2O = glycolate + phosphate</text>
        <dbReference type="Rhea" id="RHEA:14369"/>
        <dbReference type="ChEBI" id="CHEBI:15377"/>
        <dbReference type="ChEBI" id="CHEBI:29805"/>
        <dbReference type="ChEBI" id="CHEBI:43474"/>
        <dbReference type="ChEBI" id="CHEBI:58033"/>
        <dbReference type="EC" id="3.1.3.18"/>
    </reaction>
</comment>
<dbReference type="AlphaFoldDB" id="A0A919CPN9"/>
<evidence type="ECO:0000313" key="6">
    <source>
        <dbReference type="Proteomes" id="UP000630353"/>
    </source>
</evidence>
<dbReference type="PANTHER" id="PTHR43434">
    <property type="entry name" value="PHOSPHOGLYCOLATE PHOSPHATASE"/>
    <property type="match status" value="1"/>
</dbReference>
<comment type="similarity">
    <text evidence="3">Belongs to the HAD-like hydrolase superfamily. CbbY/CbbZ/Gph/YieH family.</text>
</comment>
<dbReference type="Pfam" id="PF00702">
    <property type="entry name" value="Hydrolase"/>
    <property type="match status" value="1"/>
</dbReference>
<dbReference type="Gene3D" id="1.10.150.240">
    <property type="entry name" value="Putative phosphatase, domain 2"/>
    <property type="match status" value="1"/>
</dbReference>
<protein>
    <recommendedName>
        <fullName evidence="4">phosphoglycolate phosphatase</fullName>
        <ecNumber evidence="4">3.1.3.18</ecNumber>
    </recommendedName>
</protein>
<dbReference type="EMBL" id="BMZS01000005">
    <property type="protein sequence ID" value="GHD51209.1"/>
    <property type="molecule type" value="Genomic_DNA"/>
</dbReference>
<comment type="pathway">
    <text evidence="2">Organic acid metabolism; glycolate biosynthesis; glycolate from 2-phosphoglycolate: step 1/1.</text>
</comment>
<keyword evidence="6" id="KW-1185">Reference proteome</keyword>
<dbReference type="NCBIfam" id="TIGR01549">
    <property type="entry name" value="HAD-SF-IA-v1"/>
    <property type="match status" value="1"/>
</dbReference>
<dbReference type="GO" id="GO:0006281">
    <property type="term" value="P:DNA repair"/>
    <property type="evidence" value="ECO:0007669"/>
    <property type="project" value="TreeGrafter"/>
</dbReference>
<dbReference type="EC" id="3.1.3.18" evidence="4"/>
<dbReference type="GO" id="GO:0008967">
    <property type="term" value="F:phosphoglycolate phosphatase activity"/>
    <property type="evidence" value="ECO:0007669"/>
    <property type="project" value="UniProtKB-EC"/>
</dbReference>
<organism evidence="5 6">
    <name type="scientific">Thalassobaculum fulvum</name>
    <dbReference type="NCBI Taxonomy" id="1633335"/>
    <lineage>
        <taxon>Bacteria</taxon>
        <taxon>Pseudomonadati</taxon>
        <taxon>Pseudomonadota</taxon>
        <taxon>Alphaproteobacteria</taxon>
        <taxon>Rhodospirillales</taxon>
        <taxon>Thalassobaculaceae</taxon>
        <taxon>Thalassobaculum</taxon>
    </lineage>
</organism>
<sequence>MTAGIRGIVFDKDGTLIHFEQSWTPVYVESAEALARRIGRPGMAAAWLQATGRDPVSGRVLPGTVLASATVDVIAARWRDLSPELPELDVLIPWLDEFWERRGLELLAPVGDLPVLFDRLRGGGLRLGVATNDAEKAAHATVGRLGIAGHLDFVAGYDSGHGAKPEPGMILAFCAAMGLAPADVAMVGDSPADLTAGRAAGCGRVVGVLTGTSPEQVLVPLADVVLADVHALPALLGTDPA</sequence>